<sequence>MKTVVICTGIKASKGEFKNDAGSSVEFDSTTFYLNVDLDGSRGKTIGTVSRPFKFGDSHEIEKWEKLDKAWPAAGLPVEVEFIISAGANDGAKLKLKSIAPAAAQRTV</sequence>
<protein>
    <submittedName>
        <fullName evidence="1">Uncharacterized protein</fullName>
    </submittedName>
</protein>
<dbReference type="EMBL" id="FQUZ01000017">
    <property type="protein sequence ID" value="SHF27926.1"/>
    <property type="molecule type" value="Genomic_DNA"/>
</dbReference>
<dbReference type="OrthoDB" id="6710339at2"/>
<gene>
    <name evidence="1" type="ORF">SAMN02745117_01642</name>
</gene>
<evidence type="ECO:0000313" key="2">
    <source>
        <dbReference type="Proteomes" id="UP000184327"/>
    </source>
</evidence>
<keyword evidence="2" id="KW-1185">Reference proteome</keyword>
<name>A0A1M5AD11_9BURK</name>
<proteinExistence type="predicted"/>
<organism evidence="1 2">
    <name type="scientific">Lampropedia hyalina DSM 16112</name>
    <dbReference type="NCBI Taxonomy" id="1122156"/>
    <lineage>
        <taxon>Bacteria</taxon>
        <taxon>Pseudomonadati</taxon>
        <taxon>Pseudomonadota</taxon>
        <taxon>Betaproteobacteria</taxon>
        <taxon>Burkholderiales</taxon>
        <taxon>Comamonadaceae</taxon>
        <taxon>Lampropedia</taxon>
    </lineage>
</organism>
<evidence type="ECO:0000313" key="1">
    <source>
        <dbReference type="EMBL" id="SHF27926.1"/>
    </source>
</evidence>
<dbReference type="STRING" id="1122156.SAMN02745117_01642"/>
<reference evidence="1 2" key="1">
    <citation type="submission" date="2016-11" db="EMBL/GenBank/DDBJ databases">
        <authorList>
            <person name="Jaros S."/>
            <person name="Januszkiewicz K."/>
            <person name="Wedrychowicz H."/>
        </authorList>
    </citation>
    <scope>NUCLEOTIDE SEQUENCE [LARGE SCALE GENOMIC DNA]</scope>
    <source>
        <strain evidence="1 2">DSM 16112</strain>
    </source>
</reference>
<accession>A0A1M5AD11</accession>
<dbReference type="Proteomes" id="UP000184327">
    <property type="component" value="Unassembled WGS sequence"/>
</dbReference>
<dbReference type="RefSeq" id="WP_073356213.1">
    <property type="nucleotide sequence ID" value="NZ_FQUZ01000017.1"/>
</dbReference>
<dbReference type="AlphaFoldDB" id="A0A1M5AD11"/>